<evidence type="ECO:0000313" key="2">
    <source>
        <dbReference type="EMBL" id="NLV10265.1"/>
    </source>
</evidence>
<gene>
    <name evidence="2" type="ORF">GOC74_10020</name>
</gene>
<proteinExistence type="predicted"/>
<dbReference type="RefSeq" id="WP_170093985.1">
    <property type="nucleotide sequence ID" value="NZ_WOYG01000001.1"/>
</dbReference>
<reference evidence="2" key="1">
    <citation type="submission" date="2019-12" db="EMBL/GenBank/DDBJ databases">
        <title>Whole-genome sequence of Halomicrobium mukohataei pws1.</title>
        <authorList>
            <person name="Verma D.K."/>
            <person name="Gopal K."/>
            <person name="Prasad E.S."/>
        </authorList>
    </citation>
    <scope>NUCLEOTIDE SEQUENCE</scope>
    <source>
        <strain evidence="2">Pws1</strain>
    </source>
</reference>
<keyword evidence="1" id="KW-0812">Transmembrane</keyword>
<dbReference type="Proteomes" id="UP000608662">
    <property type="component" value="Unassembled WGS sequence"/>
</dbReference>
<name>A0A847UA56_9EURY</name>
<dbReference type="OrthoDB" id="262791at2157"/>
<protein>
    <recommendedName>
        <fullName evidence="4">Zinc ribbon domain-containing protein</fullName>
    </recommendedName>
</protein>
<evidence type="ECO:0008006" key="4">
    <source>
        <dbReference type="Google" id="ProtNLM"/>
    </source>
</evidence>
<evidence type="ECO:0000256" key="1">
    <source>
        <dbReference type="SAM" id="Phobius"/>
    </source>
</evidence>
<feature type="transmembrane region" description="Helical" evidence="1">
    <location>
        <begin position="98"/>
        <end position="118"/>
    </location>
</feature>
<sequence>MEWRCTWCGKPHEENDPPCDNCGHNKFERAVEQVPPAETDGPTDPVWVCTECGRQHTKNSPPCKRCGNVELEQRQPDWDDLDELGGTSYRDVLEPRYVAGYAIAAVLGITLVLAYAGVVTLPGMGRPPVPDDVAGAGDQVGDLSIADVEAAYVEQSNERREAAGVDPLTDDADLTWYAAYVNKRTVQNATGDGPALSREEMLRVREYCENPVVDRYTVFSTGPVEDFDSEASLAGTLLDGWEDRSDALVESQTRIGVDVHVAPNDRVFVTVAVC</sequence>
<comment type="caution">
    <text evidence="2">The sequence shown here is derived from an EMBL/GenBank/DDBJ whole genome shotgun (WGS) entry which is preliminary data.</text>
</comment>
<accession>A0A847UA56</accession>
<evidence type="ECO:0000313" key="3">
    <source>
        <dbReference type="Proteomes" id="UP000608662"/>
    </source>
</evidence>
<organism evidence="2 3">
    <name type="scientific">Halomicrobium mukohataei</name>
    <dbReference type="NCBI Taxonomy" id="57705"/>
    <lineage>
        <taxon>Archaea</taxon>
        <taxon>Methanobacteriati</taxon>
        <taxon>Methanobacteriota</taxon>
        <taxon>Stenosarchaea group</taxon>
        <taxon>Halobacteria</taxon>
        <taxon>Halobacteriales</taxon>
        <taxon>Haloarculaceae</taxon>
        <taxon>Halomicrobium</taxon>
    </lineage>
</organism>
<keyword evidence="1" id="KW-0472">Membrane</keyword>
<dbReference type="AlphaFoldDB" id="A0A847UA56"/>
<keyword evidence="1" id="KW-1133">Transmembrane helix</keyword>
<dbReference type="EMBL" id="WOYG01000001">
    <property type="protein sequence ID" value="NLV10265.1"/>
    <property type="molecule type" value="Genomic_DNA"/>
</dbReference>